<evidence type="ECO:0000313" key="2">
    <source>
        <dbReference type="EMBL" id="PKF73400.1"/>
    </source>
</evidence>
<evidence type="ECO:0000259" key="1">
    <source>
        <dbReference type="PROSITE" id="PS50943"/>
    </source>
</evidence>
<dbReference type="EMBL" id="PIYS01000001">
    <property type="protein sequence ID" value="PKF73400.1"/>
    <property type="molecule type" value="Genomic_DNA"/>
</dbReference>
<dbReference type="PROSITE" id="PS50943">
    <property type="entry name" value="HTH_CROC1"/>
    <property type="match status" value="1"/>
</dbReference>
<dbReference type="RefSeq" id="WP_101192379.1">
    <property type="nucleotide sequence ID" value="NZ_PIYS01000001.1"/>
</dbReference>
<dbReference type="GO" id="GO:0003677">
    <property type="term" value="F:DNA binding"/>
    <property type="evidence" value="ECO:0007669"/>
    <property type="project" value="InterPro"/>
</dbReference>
<sequence>MDVQVILREGQPEYAVLPWAQYQALLKAAGQELAAPVKAETAISINPGFQALRQLREAQGLSLQDLARQVGISPHYLNMIEAGEREADSAIRRSLARALGVTGWSES</sequence>
<dbReference type="InterPro" id="IPR001387">
    <property type="entry name" value="Cro/C1-type_HTH"/>
</dbReference>
<proteinExistence type="predicted"/>
<gene>
    <name evidence="2" type="ORF">CW360_00515</name>
</gene>
<dbReference type="SUPFAM" id="SSF47413">
    <property type="entry name" value="lambda repressor-like DNA-binding domains"/>
    <property type="match status" value="1"/>
</dbReference>
<dbReference type="SMART" id="SM00530">
    <property type="entry name" value="HTH_XRE"/>
    <property type="match status" value="1"/>
</dbReference>
<dbReference type="CDD" id="cd00093">
    <property type="entry name" value="HTH_XRE"/>
    <property type="match status" value="1"/>
</dbReference>
<dbReference type="Proteomes" id="UP000242861">
    <property type="component" value="Unassembled WGS sequence"/>
</dbReference>
<accession>A0A2I0CUW0</accession>
<name>A0A2I0CUW0_9PSED</name>
<dbReference type="AlphaFoldDB" id="A0A2I0CUW0"/>
<evidence type="ECO:0000313" key="3">
    <source>
        <dbReference type="Proteomes" id="UP000242861"/>
    </source>
</evidence>
<reference evidence="3" key="1">
    <citation type="submission" date="2017-12" db="EMBL/GenBank/DDBJ databases">
        <authorList>
            <person name="Yu X.-Y."/>
        </authorList>
    </citation>
    <scope>NUCLEOTIDE SEQUENCE [LARGE SCALE GENOMIC DNA]</scope>
    <source>
        <strain evidence="3">ZYSR67-Z</strain>
    </source>
</reference>
<comment type="caution">
    <text evidence="2">The sequence shown here is derived from an EMBL/GenBank/DDBJ whole genome shotgun (WGS) entry which is preliminary data.</text>
</comment>
<dbReference type="InterPro" id="IPR010982">
    <property type="entry name" value="Lambda_DNA-bd_dom_sf"/>
</dbReference>
<feature type="domain" description="HTH cro/C1-type" evidence="1">
    <location>
        <begin position="52"/>
        <end position="105"/>
    </location>
</feature>
<dbReference type="Gene3D" id="1.10.260.40">
    <property type="entry name" value="lambda repressor-like DNA-binding domains"/>
    <property type="match status" value="1"/>
</dbReference>
<protein>
    <submittedName>
        <fullName evidence="2">XRE family transcriptional regulator</fullName>
    </submittedName>
</protein>
<organism evidence="2 3">
    <name type="scientific">Pseudomonas fluvialis</name>
    <dbReference type="NCBI Taxonomy" id="1793966"/>
    <lineage>
        <taxon>Bacteria</taxon>
        <taxon>Pseudomonadati</taxon>
        <taxon>Pseudomonadota</taxon>
        <taxon>Gammaproteobacteria</taxon>
        <taxon>Pseudomonadales</taxon>
        <taxon>Pseudomonadaceae</taxon>
        <taxon>Pseudomonas</taxon>
    </lineage>
</organism>
<dbReference type="Pfam" id="PF01381">
    <property type="entry name" value="HTH_3"/>
    <property type="match status" value="1"/>
</dbReference>